<dbReference type="Proteomes" id="UP000241238">
    <property type="component" value="Chromosome"/>
</dbReference>
<dbReference type="InterPro" id="IPR014729">
    <property type="entry name" value="Rossmann-like_a/b/a_fold"/>
</dbReference>
<keyword evidence="1" id="KW-1133">Transmembrane helix</keyword>
<dbReference type="EMBL" id="CP028103">
    <property type="protein sequence ID" value="AVQ31854.1"/>
    <property type="molecule type" value="Genomic_DNA"/>
</dbReference>
<proteinExistence type="predicted"/>
<feature type="transmembrane region" description="Helical" evidence="1">
    <location>
        <begin position="6"/>
        <end position="25"/>
    </location>
</feature>
<gene>
    <name evidence="3" type="ORF">C4N18_11745</name>
</gene>
<feature type="domain" description="DUF218" evidence="2">
    <location>
        <begin position="80"/>
        <end position="244"/>
    </location>
</feature>
<feature type="transmembrane region" description="Helical" evidence="1">
    <location>
        <begin position="37"/>
        <end position="57"/>
    </location>
</feature>
<reference evidence="4" key="1">
    <citation type="journal article" date="2018" name="MSphere">
        <title>Fusobacterium Genomics Using MinION and Illumina Sequencing Enables Genome Completion and Correction.</title>
        <authorList>
            <person name="Todd S.M."/>
            <person name="Settlage R.E."/>
            <person name="Lahmers K.K."/>
            <person name="Slade D.J."/>
        </authorList>
    </citation>
    <scope>NUCLEOTIDE SEQUENCE [LARGE SCALE GENOMIC DNA]</scope>
    <source>
        <strain evidence="4">ATCC 27725</strain>
    </source>
</reference>
<accession>A0ABN5JKX8</accession>
<evidence type="ECO:0000256" key="1">
    <source>
        <dbReference type="SAM" id="Phobius"/>
    </source>
</evidence>
<organism evidence="3 4">
    <name type="scientific">Fusobacterium varium ATCC 27725</name>
    <dbReference type="NCBI Taxonomy" id="469618"/>
    <lineage>
        <taxon>Bacteria</taxon>
        <taxon>Fusobacteriati</taxon>
        <taxon>Fusobacteriota</taxon>
        <taxon>Fusobacteriia</taxon>
        <taxon>Fusobacteriales</taxon>
        <taxon>Fusobacteriaceae</taxon>
        <taxon>Fusobacterium</taxon>
    </lineage>
</organism>
<dbReference type="GeneID" id="77468668"/>
<evidence type="ECO:0000313" key="4">
    <source>
        <dbReference type="Proteomes" id="UP000241238"/>
    </source>
</evidence>
<dbReference type="InterPro" id="IPR051599">
    <property type="entry name" value="Cell_Envelope_Assoc"/>
</dbReference>
<dbReference type="PANTHER" id="PTHR30336">
    <property type="entry name" value="INNER MEMBRANE PROTEIN, PROBABLE PERMEASE"/>
    <property type="match status" value="1"/>
</dbReference>
<evidence type="ECO:0000313" key="3">
    <source>
        <dbReference type="EMBL" id="AVQ31854.1"/>
    </source>
</evidence>
<dbReference type="RefSeq" id="WP_005948211.1">
    <property type="nucleotide sequence ID" value="NZ_CP028103.1"/>
</dbReference>
<keyword evidence="1" id="KW-0472">Membrane</keyword>
<sequence>MFILEKIISSTLLSPLPFILIFLYIGLKNILNRKIKFGIILILIGIGTYLGTSDFFIDRFLFKLESEYPLISTVKLRDADVYILLGGGIIPNSAGGNVPAEGANTRIMKTAQFYNKYPKKIYVSGGTPLQNKESESSVYKRELIGLGVPAEDIVIEEKSRNTKENAVYIKKMMEEAKEKKAVLITSAFHMPRSVKTFDKGEEGLIFYPAPCDFMAKSETENFFDYIPKYVNFKKLGLLLKEYIGMVYYKIRY</sequence>
<dbReference type="PANTHER" id="PTHR30336:SF4">
    <property type="entry name" value="ENVELOPE BIOGENESIS FACTOR ELYC"/>
    <property type="match status" value="1"/>
</dbReference>
<keyword evidence="1" id="KW-0812">Transmembrane</keyword>
<dbReference type="Gene3D" id="3.40.50.620">
    <property type="entry name" value="HUPs"/>
    <property type="match status" value="1"/>
</dbReference>
<evidence type="ECO:0000259" key="2">
    <source>
        <dbReference type="Pfam" id="PF02698"/>
    </source>
</evidence>
<dbReference type="Pfam" id="PF02698">
    <property type="entry name" value="DUF218"/>
    <property type="match status" value="1"/>
</dbReference>
<name>A0ABN5JKX8_FUSVA</name>
<protein>
    <submittedName>
        <fullName evidence="3">YdcF family protein</fullName>
    </submittedName>
</protein>
<dbReference type="CDD" id="cd06259">
    <property type="entry name" value="YdcF-like"/>
    <property type="match status" value="1"/>
</dbReference>
<dbReference type="InterPro" id="IPR003848">
    <property type="entry name" value="DUF218"/>
</dbReference>
<keyword evidence="4" id="KW-1185">Reference proteome</keyword>